<keyword evidence="2" id="KW-1185">Reference proteome</keyword>
<dbReference type="Proteomes" id="UP001631987">
    <property type="component" value="Unassembled WGS sequence"/>
</dbReference>
<comment type="caution">
    <text evidence="1">The sequence shown here is derived from an EMBL/GenBank/DDBJ whole genome shotgun (WGS) entry which is preliminary data.</text>
</comment>
<proteinExistence type="predicted"/>
<evidence type="ECO:0000313" key="2">
    <source>
        <dbReference type="Proteomes" id="UP001631987"/>
    </source>
</evidence>
<reference evidence="1 2" key="1">
    <citation type="submission" date="2024-12" db="EMBL/GenBank/DDBJ databases">
        <title>Pseudomonas species isolated from Lotus nodules promote plant growth.</title>
        <authorList>
            <person name="Yu Y.-H."/>
            <person name="Kurtenbach J."/>
            <person name="Crosbie D."/>
            <person name="Brachmann A."/>
            <person name="Marin M."/>
        </authorList>
    </citation>
    <scope>NUCLEOTIDE SEQUENCE [LARGE SCALE GENOMIC DNA]</scope>
    <source>
        <strain evidence="1 2">PLb12A</strain>
    </source>
</reference>
<name>A0ABW9HEV3_9PSED</name>
<dbReference type="RefSeq" id="WP_409079348.1">
    <property type="nucleotide sequence ID" value="NZ_CP178857.1"/>
</dbReference>
<organism evidence="1 2">
    <name type="scientific">Pseudomonas monachiensis</name>
    <dbReference type="NCBI Taxonomy" id="3060212"/>
    <lineage>
        <taxon>Bacteria</taxon>
        <taxon>Pseudomonadati</taxon>
        <taxon>Pseudomonadota</taxon>
        <taxon>Gammaproteobacteria</taxon>
        <taxon>Pseudomonadales</taxon>
        <taxon>Pseudomonadaceae</taxon>
        <taxon>Pseudomonas</taxon>
    </lineage>
</organism>
<dbReference type="EMBL" id="JBJVNW010000020">
    <property type="protein sequence ID" value="MFM9520665.1"/>
    <property type="molecule type" value="Genomic_DNA"/>
</dbReference>
<sequence>MNGIGHAAAELARVHNKYNLSGGFQSRAQVGAKWPSTLGRSVELEDFYNDYEPVDVKIETGFTPLKLFSLDSIEKGQVGYKWVGGESAVKLNNEWGHAFVVIMDDSGGGKPAIAVTNVKNTPVYASCSAVAPFKVSDSLADFVFALAKLVEIVYGEFNIFEISDDDGLSSLFVARVNDEISPLLGEENFERFFDYFYG</sequence>
<protein>
    <submittedName>
        <fullName evidence="1">Uncharacterized protein</fullName>
    </submittedName>
</protein>
<accession>A0ABW9HEV3</accession>
<evidence type="ECO:0000313" key="1">
    <source>
        <dbReference type="EMBL" id="MFM9520665.1"/>
    </source>
</evidence>
<gene>
    <name evidence="1" type="ORF">ACKKH4_25910</name>
</gene>